<comment type="caution">
    <text evidence="4">The sequence shown here is derived from an EMBL/GenBank/DDBJ whole genome shotgun (WGS) entry which is preliminary data.</text>
</comment>
<keyword evidence="2" id="KW-0012">Acyltransferase</keyword>
<organism evidence="4 5">
    <name type="scientific">Bythopirellula polymerisocia</name>
    <dbReference type="NCBI Taxonomy" id="2528003"/>
    <lineage>
        <taxon>Bacteria</taxon>
        <taxon>Pseudomonadati</taxon>
        <taxon>Planctomycetota</taxon>
        <taxon>Planctomycetia</taxon>
        <taxon>Pirellulales</taxon>
        <taxon>Lacipirellulaceae</taxon>
        <taxon>Bythopirellula</taxon>
    </lineage>
</organism>
<evidence type="ECO:0000313" key="5">
    <source>
        <dbReference type="Proteomes" id="UP000318437"/>
    </source>
</evidence>
<dbReference type="Proteomes" id="UP000318437">
    <property type="component" value="Unassembled WGS sequence"/>
</dbReference>
<dbReference type="Pfam" id="PF00583">
    <property type="entry name" value="Acetyltransf_1"/>
    <property type="match status" value="1"/>
</dbReference>
<name>A0A5C6CZW7_9BACT</name>
<dbReference type="InterPro" id="IPR000182">
    <property type="entry name" value="GNAT_dom"/>
</dbReference>
<evidence type="ECO:0000259" key="3">
    <source>
        <dbReference type="PROSITE" id="PS51186"/>
    </source>
</evidence>
<dbReference type="InterPro" id="IPR016181">
    <property type="entry name" value="Acyl_CoA_acyltransferase"/>
</dbReference>
<gene>
    <name evidence="4" type="ORF">Pla144_09780</name>
</gene>
<protein>
    <submittedName>
        <fullName evidence="4">Putative acetyltransferase</fullName>
    </submittedName>
</protein>
<keyword evidence="1 4" id="KW-0808">Transferase</keyword>
<dbReference type="AlphaFoldDB" id="A0A5C6CZW7"/>
<dbReference type="EMBL" id="SJPS01000001">
    <property type="protein sequence ID" value="TWU30192.1"/>
    <property type="molecule type" value="Genomic_DNA"/>
</dbReference>
<proteinExistence type="predicted"/>
<dbReference type="Gene3D" id="3.40.630.30">
    <property type="match status" value="1"/>
</dbReference>
<dbReference type="PANTHER" id="PTHR43420">
    <property type="entry name" value="ACETYLTRANSFERASE"/>
    <property type="match status" value="1"/>
</dbReference>
<dbReference type="InterPro" id="IPR050680">
    <property type="entry name" value="YpeA/RimI_acetyltransf"/>
</dbReference>
<evidence type="ECO:0000256" key="2">
    <source>
        <dbReference type="ARBA" id="ARBA00023315"/>
    </source>
</evidence>
<feature type="domain" description="N-acetyltransferase" evidence="3">
    <location>
        <begin position="32"/>
        <end position="190"/>
    </location>
</feature>
<reference evidence="4 5" key="1">
    <citation type="submission" date="2019-02" db="EMBL/GenBank/DDBJ databases">
        <title>Deep-cultivation of Planctomycetes and their phenomic and genomic characterization uncovers novel biology.</title>
        <authorList>
            <person name="Wiegand S."/>
            <person name="Jogler M."/>
            <person name="Boedeker C."/>
            <person name="Pinto D."/>
            <person name="Vollmers J."/>
            <person name="Rivas-Marin E."/>
            <person name="Kohn T."/>
            <person name="Peeters S.H."/>
            <person name="Heuer A."/>
            <person name="Rast P."/>
            <person name="Oberbeckmann S."/>
            <person name="Bunk B."/>
            <person name="Jeske O."/>
            <person name="Meyerdierks A."/>
            <person name="Storesund J.E."/>
            <person name="Kallscheuer N."/>
            <person name="Luecker S."/>
            <person name="Lage O.M."/>
            <person name="Pohl T."/>
            <person name="Merkel B.J."/>
            <person name="Hornburger P."/>
            <person name="Mueller R.-W."/>
            <person name="Bruemmer F."/>
            <person name="Labrenz M."/>
            <person name="Spormann A.M."/>
            <person name="Op Den Camp H."/>
            <person name="Overmann J."/>
            <person name="Amann R."/>
            <person name="Jetten M.S.M."/>
            <person name="Mascher T."/>
            <person name="Medema M.H."/>
            <person name="Devos D.P."/>
            <person name="Kaster A.-K."/>
            <person name="Ovreas L."/>
            <person name="Rohde M."/>
            <person name="Galperin M.Y."/>
            <person name="Jogler C."/>
        </authorList>
    </citation>
    <scope>NUCLEOTIDE SEQUENCE [LARGE SCALE GENOMIC DNA]</scope>
    <source>
        <strain evidence="4 5">Pla144</strain>
    </source>
</reference>
<dbReference type="SUPFAM" id="SSF55729">
    <property type="entry name" value="Acyl-CoA N-acyltransferases (Nat)"/>
    <property type="match status" value="1"/>
</dbReference>
<sequence>MTDSMSTWSTRYRKSCTHKGLLQKTPSHMTEFEIFKADLTNDEHQRAVVAMLDAYSADPMGNGKPLSDYARSNLVSGLAGHPTTLIFLATRGSRPCGIAVCFRGFSTFAARPLINVHDFYVDAEVRGQGVGRALLDAVEREARKTGCCKLTLEVQENNSKARAIYDKFGFAQTVHVADAGGALFLSKPLG</sequence>
<dbReference type="GO" id="GO:0016747">
    <property type="term" value="F:acyltransferase activity, transferring groups other than amino-acyl groups"/>
    <property type="evidence" value="ECO:0007669"/>
    <property type="project" value="InterPro"/>
</dbReference>
<evidence type="ECO:0000313" key="4">
    <source>
        <dbReference type="EMBL" id="TWU30192.1"/>
    </source>
</evidence>
<accession>A0A5C6CZW7</accession>
<dbReference type="PROSITE" id="PS51186">
    <property type="entry name" value="GNAT"/>
    <property type="match status" value="1"/>
</dbReference>
<evidence type="ECO:0000256" key="1">
    <source>
        <dbReference type="ARBA" id="ARBA00022679"/>
    </source>
</evidence>
<dbReference type="CDD" id="cd04301">
    <property type="entry name" value="NAT_SF"/>
    <property type="match status" value="1"/>
</dbReference>
<keyword evidence="5" id="KW-1185">Reference proteome</keyword>